<evidence type="ECO:0000313" key="4">
    <source>
        <dbReference type="Proteomes" id="UP000249123"/>
    </source>
</evidence>
<dbReference type="PANTHER" id="PTHR43877">
    <property type="entry name" value="AMINOALKYLPHOSPHONATE N-ACETYLTRANSFERASE-RELATED-RELATED"/>
    <property type="match status" value="1"/>
</dbReference>
<comment type="caution">
    <text evidence="3">The sequence shown here is derived from an EMBL/GenBank/DDBJ whole genome shotgun (WGS) entry which is preliminary data.</text>
</comment>
<evidence type="ECO:0000313" key="3">
    <source>
        <dbReference type="EMBL" id="RAN33017.1"/>
    </source>
</evidence>
<dbReference type="AlphaFoldDB" id="A0A062TX46"/>
<dbReference type="PROSITE" id="PS51186">
    <property type="entry name" value="GNAT"/>
    <property type="match status" value="1"/>
</dbReference>
<dbReference type="OrthoDB" id="9805924at2"/>
<reference evidence="3 4" key="1">
    <citation type="submission" date="2013-04" db="EMBL/GenBank/DDBJ databases">
        <title>Hyphomonas sp. T24B3 Genome Sequencing.</title>
        <authorList>
            <person name="Lai Q."/>
            <person name="Shao Z."/>
        </authorList>
    </citation>
    <scope>NUCLEOTIDE SEQUENCE [LARGE SCALE GENOMIC DNA]</scope>
    <source>
        <strain evidence="3 4">T24B3</strain>
    </source>
</reference>
<dbReference type="Proteomes" id="UP000249123">
    <property type="component" value="Unassembled WGS sequence"/>
</dbReference>
<keyword evidence="1" id="KW-0808">Transferase</keyword>
<dbReference type="Gene3D" id="3.40.630.30">
    <property type="match status" value="1"/>
</dbReference>
<dbReference type="STRING" id="1280941.HY2_13485"/>
<dbReference type="eggNOG" id="COG0456">
    <property type="taxonomic scope" value="Bacteria"/>
</dbReference>
<dbReference type="InterPro" id="IPR016181">
    <property type="entry name" value="Acyl_CoA_acyltransferase"/>
</dbReference>
<dbReference type="InterPro" id="IPR050832">
    <property type="entry name" value="Bact_Acetyltransf"/>
</dbReference>
<organism evidence="3 4">
    <name type="scientific">Hyphomonas pacifica</name>
    <dbReference type="NCBI Taxonomy" id="1280941"/>
    <lineage>
        <taxon>Bacteria</taxon>
        <taxon>Pseudomonadati</taxon>
        <taxon>Pseudomonadota</taxon>
        <taxon>Alphaproteobacteria</taxon>
        <taxon>Hyphomonadales</taxon>
        <taxon>Hyphomonadaceae</taxon>
        <taxon>Hyphomonas</taxon>
    </lineage>
</organism>
<keyword evidence="2" id="KW-0012">Acyltransferase</keyword>
<proteinExistence type="predicted"/>
<dbReference type="EMBL" id="AWFB01000025">
    <property type="protein sequence ID" value="RAN33017.1"/>
    <property type="molecule type" value="Genomic_DNA"/>
</dbReference>
<protein>
    <submittedName>
        <fullName evidence="3">Uncharacterized protein</fullName>
    </submittedName>
</protein>
<keyword evidence="4" id="KW-1185">Reference proteome</keyword>
<dbReference type="SUPFAM" id="SSF55729">
    <property type="entry name" value="Acyl-CoA N-acyltransferases (Nat)"/>
    <property type="match status" value="1"/>
</dbReference>
<name>A0A062TX46_9PROT</name>
<dbReference type="PANTHER" id="PTHR43877:SF2">
    <property type="entry name" value="AMINOALKYLPHOSPHONATE N-ACETYLTRANSFERASE-RELATED"/>
    <property type="match status" value="1"/>
</dbReference>
<dbReference type="InterPro" id="IPR000182">
    <property type="entry name" value="GNAT_dom"/>
</dbReference>
<dbReference type="GO" id="GO:0016747">
    <property type="term" value="F:acyltransferase activity, transferring groups other than amino-acyl groups"/>
    <property type="evidence" value="ECO:0007669"/>
    <property type="project" value="InterPro"/>
</dbReference>
<dbReference type="CDD" id="cd04301">
    <property type="entry name" value="NAT_SF"/>
    <property type="match status" value="1"/>
</dbReference>
<dbReference type="Pfam" id="PF00583">
    <property type="entry name" value="Acetyltransf_1"/>
    <property type="match status" value="1"/>
</dbReference>
<evidence type="ECO:0000256" key="2">
    <source>
        <dbReference type="ARBA" id="ARBA00023315"/>
    </source>
</evidence>
<gene>
    <name evidence="3" type="ORF">HY3_13740</name>
</gene>
<accession>A0A062TX46</accession>
<sequence length="147" mass="16731">MYTHPAAGWRIRPFSRRDYRPCYQLLRDCLTEFPWRSPAAPYLRKLFNSLPSARAWVAEEPNAGVVGFLTLRPEVCYIDHLFVARDWRLCGVGRGLLDVARQETGRPLSLDVDMQNVNARKAYEALGWKVGARTGSAKAEQIRLIGP</sequence>
<dbReference type="RefSeq" id="WP_034826989.1">
    <property type="nucleotide sequence ID" value="NZ_AWFA01000024.1"/>
</dbReference>
<evidence type="ECO:0000256" key="1">
    <source>
        <dbReference type="ARBA" id="ARBA00022679"/>
    </source>
</evidence>